<protein>
    <recommendedName>
        <fullName evidence="2">Peptidase C1A papain C-terminal domain-containing protein</fullName>
    </recommendedName>
</protein>
<dbReference type="InterPro" id="IPR013128">
    <property type="entry name" value="Peptidase_C1A"/>
</dbReference>
<name>A0AAW1Q0M6_9CHLO</name>
<evidence type="ECO:0000313" key="3">
    <source>
        <dbReference type="EMBL" id="KAK9815670.1"/>
    </source>
</evidence>
<organism evidence="3 4">
    <name type="scientific">[Myrmecia] bisecta</name>
    <dbReference type="NCBI Taxonomy" id="41462"/>
    <lineage>
        <taxon>Eukaryota</taxon>
        <taxon>Viridiplantae</taxon>
        <taxon>Chlorophyta</taxon>
        <taxon>core chlorophytes</taxon>
        <taxon>Trebouxiophyceae</taxon>
        <taxon>Trebouxiales</taxon>
        <taxon>Trebouxiaceae</taxon>
        <taxon>Myrmecia</taxon>
    </lineage>
</organism>
<evidence type="ECO:0000259" key="2">
    <source>
        <dbReference type="SMART" id="SM00645"/>
    </source>
</evidence>
<dbReference type="InterPro" id="IPR038765">
    <property type="entry name" value="Papain-like_cys_pep_sf"/>
</dbReference>
<dbReference type="PANTHER" id="PTHR12411">
    <property type="entry name" value="CYSTEINE PROTEASE FAMILY C1-RELATED"/>
    <property type="match status" value="1"/>
</dbReference>
<sequence>MTAQPTQRQQQAGVSFETCRLPNSDFKNGERVTGPRPHELLAVGELPRAWFWGNVDGKNYLSETRNQHIPQYCGSCWAFGTTAALNDRLRIKYQDRFPEVVLSTQVLINCQGGGTCHGGNPYAVYEYIAQTGLPDQTCQNYEAREFECAPYGVCETCDPGSPPQPFLPGTCTVVQSYTKYGVAQYGHVHTGPSTDKAGAEVSVVQKLKAEIHGRGPVACGLHVTDDFAKYQGGVYEEVTGWMMPNHELSLVGWGEENGTEYWIGRNSWGTYWGEDGYFRIAMHANNLGVTDFCSWAEPVIMEEAQPPQQEESPFEVRGTFTLDRRVEKGSLHSYEQPCLQRSTGPVPTLVTSPEPATYLLPHQIPKAYDIRDLDGVDYATIDRNQHIPQYCGSCWAHATASALSDRIALLRGNTFPEIDLAPQVLVDCVRANASHGCSGGDPCAAYSWILENGLPDESCSNYQALDRPCTAENTCKSCNWDGCWAVEQHRSYRISEHGGVFRDASGCTMEMHAIELAGYGEEDGTPYWIARNSWGTYWGEKGWFRIVRGEGSLGMELNCDWAVPELPLPTNLPDGRVGQHARVIGQPAGMNLA</sequence>
<dbReference type="Pfam" id="PF00112">
    <property type="entry name" value="Peptidase_C1"/>
    <property type="match status" value="3"/>
</dbReference>
<dbReference type="SUPFAM" id="SSF54001">
    <property type="entry name" value="Cysteine proteinases"/>
    <property type="match status" value="2"/>
</dbReference>
<dbReference type="SMART" id="SM00645">
    <property type="entry name" value="Pept_C1"/>
    <property type="match status" value="2"/>
</dbReference>
<feature type="domain" description="Peptidase C1A papain C-terminal" evidence="2">
    <location>
        <begin position="46"/>
        <end position="297"/>
    </location>
</feature>
<comment type="caution">
    <text evidence="3">The sequence shown here is derived from an EMBL/GenBank/DDBJ whole genome shotgun (WGS) entry which is preliminary data.</text>
</comment>
<dbReference type="GO" id="GO:0006508">
    <property type="term" value="P:proteolysis"/>
    <property type="evidence" value="ECO:0007669"/>
    <property type="project" value="InterPro"/>
</dbReference>
<dbReference type="InterPro" id="IPR025661">
    <property type="entry name" value="Pept_asp_AS"/>
</dbReference>
<dbReference type="Gene3D" id="3.90.70.10">
    <property type="entry name" value="Cysteine proteinases"/>
    <property type="match status" value="3"/>
</dbReference>
<dbReference type="PRINTS" id="PR00705">
    <property type="entry name" value="PAPAIN"/>
</dbReference>
<evidence type="ECO:0000256" key="1">
    <source>
        <dbReference type="ARBA" id="ARBA00008455"/>
    </source>
</evidence>
<comment type="similarity">
    <text evidence="1">Belongs to the peptidase C1 family.</text>
</comment>
<dbReference type="Proteomes" id="UP001489004">
    <property type="component" value="Unassembled WGS sequence"/>
</dbReference>
<reference evidence="3 4" key="1">
    <citation type="journal article" date="2024" name="Nat. Commun.">
        <title>Phylogenomics reveals the evolutionary origins of lichenization in chlorophyte algae.</title>
        <authorList>
            <person name="Puginier C."/>
            <person name="Libourel C."/>
            <person name="Otte J."/>
            <person name="Skaloud P."/>
            <person name="Haon M."/>
            <person name="Grisel S."/>
            <person name="Petersen M."/>
            <person name="Berrin J.G."/>
            <person name="Delaux P.M."/>
            <person name="Dal Grande F."/>
            <person name="Keller J."/>
        </authorList>
    </citation>
    <scope>NUCLEOTIDE SEQUENCE [LARGE SCALE GENOMIC DNA]</scope>
    <source>
        <strain evidence="3 4">SAG 2043</strain>
    </source>
</reference>
<feature type="domain" description="Peptidase C1A papain C-terminal" evidence="2">
    <location>
        <begin position="364"/>
        <end position="563"/>
    </location>
</feature>
<dbReference type="EMBL" id="JALJOR010000006">
    <property type="protein sequence ID" value="KAK9815670.1"/>
    <property type="molecule type" value="Genomic_DNA"/>
</dbReference>
<dbReference type="InterPro" id="IPR000668">
    <property type="entry name" value="Peptidase_C1A_C"/>
</dbReference>
<proteinExistence type="inferred from homology"/>
<dbReference type="FunFam" id="3.90.70.10:FF:000117">
    <property type="entry name" value="Probable papain cysteine protease"/>
    <property type="match status" value="1"/>
</dbReference>
<dbReference type="AlphaFoldDB" id="A0AAW1Q0M6"/>
<dbReference type="PROSITE" id="PS00640">
    <property type="entry name" value="THIOL_PROTEASE_ASN"/>
    <property type="match status" value="2"/>
</dbReference>
<gene>
    <name evidence="3" type="ORF">WJX72_007740</name>
</gene>
<accession>A0AAW1Q0M6</accession>
<keyword evidence="4" id="KW-1185">Reference proteome</keyword>
<evidence type="ECO:0000313" key="4">
    <source>
        <dbReference type="Proteomes" id="UP001489004"/>
    </source>
</evidence>
<dbReference type="GO" id="GO:0008234">
    <property type="term" value="F:cysteine-type peptidase activity"/>
    <property type="evidence" value="ECO:0007669"/>
    <property type="project" value="InterPro"/>
</dbReference>